<name>A0A915BG19_PARUN</name>
<sequence length="146" mass="16191">MPYAQARFKNIPERPSSGATKASEKTPYIEEMCSRTKVFAVARRQLGMQAVVLDSCVFIWVGERRRLDALGFAHAARGATLLEGASRLHVDTLACGIGRLFPRKQVFFSTDLNTDDVDFWADVIKCIAEEVRSSPDFYGVSINVSA</sequence>
<keyword evidence="2" id="KW-1185">Reference proteome</keyword>
<organism evidence="2 3">
    <name type="scientific">Parascaris univalens</name>
    <name type="common">Nematode worm</name>
    <dbReference type="NCBI Taxonomy" id="6257"/>
    <lineage>
        <taxon>Eukaryota</taxon>
        <taxon>Metazoa</taxon>
        <taxon>Ecdysozoa</taxon>
        <taxon>Nematoda</taxon>
        <taxon>Chromadorea</taxon>
        <taxon>Rhabditida</taxon>
        <taxon>Spirurina</taxon>
        <taxon>Ascaridomorpha</taxon>
        <taxon>Ascaridoidea</taxon>
        <taxon>Ascarididae</taxon>
        <taxon>Parascaris</taxon>
    </lineage>
</organism>
<proteinExistence type="predicted"/>
<evidence type="ECO:0000313" key="3">
    <source>
        <dbReference type="WBParaSite" id="PgR038X_g099_t03"/>
    </source>
</evidence>
<feature type="region of interest" description="Disordered" evidence="1">
    <location>
        <begin position="1"/>
        <end position="23"/>
    </location>
</feature>
<dbReference type="Proteomes" id="UP000887569">
    <property type="component" value="Unplaced"/>
</dbReference>
<accession>A0A915BG19</accession>
<reference evidence="3" key="1">
    <citation type="submission" date="2022-11" db="UniProtKB">
        <authorList>
            <consortium name="WormBaseParasite"/>
        </authorList>
    </citation>
    <scope>IDENTIFICATION</scope>
</reference>
<protein>
    <submittedName>
        <fullName evidence="3">PIN domain-containing protein</fullName>
    </submittedName>
</protein>
<dbReference type="WBParaSite" id="PgR038X_g099_t03">
    <property type="protein sequence ID" value="PgR038X_g099_t03"/>
    <property type="gene ID" value="PgR038X_g099"/>
</dbReference>
<dbReference type="AlphaFoldDB" id="A0A915BG19"/>
<evidence type="ECO:0000313" key="2">
    <source>
        <dbReference type="Proteomes" id="UP000887569"/>
    </source>
</evidence>
<evidence type="ECO:0000256" key="1">
    <source>
        <dbReference type="SAM" id="MobiDB-lite"/>
    </source>
</evidence>